<proteinExistence type="predicted"/>
<keyword evidence="4" id="KW-1185">Reference proteome</keyword>
<dbReference type="Pfam" id="PF03551">
    <property type="entry name" value="PadR"/>
    <property type="match status" value="1"/>
</dbReference>
<reference evidence="3 4" key="1">
    <citation type="submission" date="2022-06" db="EMBL/GenBank/DDBJ databases">
        <title>Endosaccharibacter gen. nov., sp. nov., endophytic bacteria isolated from sugarcane.</title>
        <authorList>
            <person name="Pitiwittayakul N."/>
            <person name="Yukphan P."/>
            <person name="Charoenyingcharoen P."/>
            <person name="Tanasupawat S."/>
        </authorList>
    </citation>
    <scope>NUCLEOTIDE SEQUENCE [LARGE SCALE GENOMIC DNA]</scope>
    <source>
        <strain evidence="3 4">KSS8</strain>
    </source>
</reference>
<feature type="compositionally biased region" description="Gly residues" evidence="1">
    <location>
        <begin position="21"/>
        <end position="43"/>
    </location>
</feature>
<dbReference type="InterPro" id="IPR036390">
    <property type="entry name" value="WH_DNA-bd_sf"/>
</dbReference>
<dbReference type="InterPro" id="IPR036388">
    <property type="entry name" value="WH-like_DNA-bd_sf"/>
</dbReference>
<evidence type="ECO:0000256" key="1">
    <source>
        <dbReference type="SAM" id="MobiDB-lite"/>
    </source>
</evidence>
<evidence type="ECO:0000259" key="2">
    <source>
        <dbReference type="Pfam" id="PF03551"/>
    </source>
</evidence>
<feature type="region of interest" description="Disordered" evidence="1">
    <location>
        <begin position="11"/>
        <end position="43"/>
    </location>
</feature>
<organism evidence="3 4">
    <name type="scientific">Endosaccharibacter trunci</name>
    <dbReference type="NCBI Taxonomy" id="2812733"/>
    <lineage>
        <taxon>Bacteria</taxon>
        <taxon>Pseudomonadati</taxon>
        <taxon>Pseudomonadota</taxon>
        <taxon>Alphaproteobacteria</taxon>
        <taxon>Acetobacterales</taxon>
        <taxon>Acetobacteraceae</taxon>
        <taxon>Endosaccharibacter</taxon>
    </lineage>
</organism>
<dbReference type="RefSeq" id="WP_422863555.1">
    <property type="nucleotide sequence ID" value="NZ_JAMSKV010000004.1"/>
</dbReference>
<dbReference type="Gene3D" id="1.10.10.10">
    <property type="entry name" value="Winged helix-like DNA-binding domain superfamily/Winged helix DNA-binding domain"/>
    <property type="match status" value="1"/>
</dbReference>
<dbReference type="PANTHER" id="PTHR43252:SF7">
    <property type="entry name" value="TRANSCRIPTIONAL REGULATOR YQJI"/>
    <property type="match status" value="1"/>
</dbReference>
<dbReference type="PANTHER" id="PTHR43252">
    <property type="entry name" value="TRANSCRIPTIONAL REGULATOR YQJI"/>
    <property type="match status" value="1"/>
</dbReference>
<feature type="domain" description="Transcription regulator PadR N-terminal" evidence="2">
    <location>
        <begin position="59"/>
        <end position="126"/>
    </location>
</feature>
<sequence length="210" mass="22153">MNFPFAHPFHAGRGPGHGRHGGPGGGPGGGRHGGRGFWGGGDGMPGGRRFTSADLQLLLLALLEERPAHGYELIRSLEERSGGFYAPSPGMVYPALTFLDEIGHAAVSQDGNRKLYTLTEEGRAHLNGKRADATAMLDMLLRIAARMEGVREAYAGLGDIDPDASDALFRARHGLKAALARARGASPDELRRIAGILERAAAEIAAGRPS</sequence>
<accession>A0ABT1W5R6</accession>
<dbReference type="SUPFAM" id="SSF46785">
    <property type="entry name" value="Winged helix' DNA-binding domain"/>
    <property type="match status" value="1"/>
</dbReference>
<evidence type="ECO:0000313" key="3">
    <source>
        <dbReference type="EMBL" id="MCQ8278093.1"/>
    </source>
</evidence>
<evidence type="ECO:0000313" key="4">
    <source>
        <dbReference type="Proteomes" id="UP001524587"/>
    </source>
</evidence>
<name>A0ABT1W5R6_9PROT</name>
<gene>
    <name evidence="3" type="ORF">NFI95_06485</name>
</gene>
<protein>
    <submittedName>
        <fullName evidence="3">PadR family transcriptional regulator</fullName>
    </submittedName>
</protein>
<dbReference type="Proteomes" id="UP001524587">
    <property type="component" value="Unassembled WGS sequence"/>
</dbReference>
<dbReference type="EMBL" id="JAMSKV010000004">
    <property type="protein sequence ID" value="MCQ8278093.1"/>
    <property type="molecule type" value="Genomic_DNA"/>
</dbReference>
<comment type="caution">
    <text evidence="3">The sequence shown here is derived from an EMBL/GenBank/DDBJ whole genome shotgun (WGS) entry which is preliminary data.</text>
</comment>
<dbReference type="InterPro" id="IPR005149">
    <property type="entry name" value="Tscrpt_reg_PadR_N"/>
</dbReference>